<accession>A0AAX6HSC1</accession>
<dbReference type="EMBL" id="JANAVB010006800">
    <property type="protein sequence ID" value="KAJ6843940.1"/>
    <property type="molecule type" value="Genomic_DNA"/>
</dbReference>
<evidence type="ECO:0000313" key="1">
    <source>
        <dbReference type="EMBL" id="KAJ6843940.1"/>
    </source>
</evidence>
<name>A0AAX6HSC1_IRIPA</name>
<dbReference type="Proteomes" id="UP001140949">
    <property type="component" value="Unassembled WGS sequence"/>
</dbReference>
<sequence>MATPAKFVGWRHHYEGDGASFFPRRWRWQAATRWRQRWFLRPDGDSGGFSDSTTATVVSNSMATATPPCLRRPSQWQRC</sequence>
<gene>
    <name evidence="1" type="ORF">M6B38_295170</name>
</gene>
<dbReference type="AlphaFoldDB" id="A0AAX6HSC1"/>
<comment type="caution">
    <text evidence="1">The sequence shown here is derived from an EMBL/GenBank/DDBJ whole genome shotgun (WGS) entry which is preliminary data.</text>
</comment>
<reference evidence="1" key="1">
    <citation type="journal article" date="2023" name="GigaByte">
        <title>Genome assembly of the bearded iris, Iris pallida Lam.</title>
        <authorList>
            <person name="Bruccoleri R.E."/>
            <person name="Oakeley E.J."/>
            <person name="Faust A.M.E."/>
            <person name="Altorfer M."/>
            <person name="Dessus-Babus S."/>
            <person name="Burckhardt D."/>
            <person name="Oertli M."/>
            <person name="Naumann U."/>
            <person name="Petersen F."/>
            <person name="Wong J."/>
        </authorList>
    </citation>
    <scope>NUCLEOTIDE SEQUENCE</scope>
    <source>
        <strain evidence="1">GSM-AAB239-AS_SAM_17_03QT</strain>
    </source>
</reference>
<evidence type="ECO:0000313" key="2">
    <source>
        <dbReference type="Proteomes" id="UP001140949"/>
    </source>
</evidence>
<keyword evidence="2" id="KW-1185">Reference proteome</keyword>
<organism evidence="1 2">
    <name type="scientific">Iris pallida</name>
    <name type="common">Sweet iris</name>
    <dbReference type="NCBI Taxonomy" id="29817"/>
    <lineage>
        <taxon>Eukaryota</taxon>
        <taxon>Viridiplantae</taxon>
        <taxon>Streptophyta</taxon>
        <taxon>Embryophyta</taxon>
        <taxon>Tracheophyta</taxon>
        <taxon>Spermatophyta</taxon>
        <taxon>Magnoliopsida</taxon>
        <taxon>Liliopsida</taxon>
        <taxon>Asparagales</taxon>
        <taxon>Iridaceae</taxon>
        <taxon>Iridoideae</taxon>
        <taxon>Irideae</taxon>
        <taxon>Iris</taxon>
    </lineage>
</organism>
<proteinExistence type="predicted"/>
<reference evidence="1" key="2">
    <citation type="submission" date="2023-04" db="EMBL/GenBank/DDBJ databases">
        <authorList>
            <person name="Bruccoleri R.E."/>
            <person name="Oakeley E.J."/>
            <person name="Faust A.-M."/>
            <person name="Dessus-Babus S."/>
            <person name="Altorfer M."/>
            <person name="Burckhardt D."/>
            <person name="Oertli M."/>
            <person name="Naumann U."/>
            <person name="Petersen F."/>
            <person name="Wong J."/>
        </authorList>
    </citation>
    <scope>NUCLEOTIDE SEQUENCE</scope>
    <source>
        <strain evidence="1">GSM-AAB239-AS_SAM_17_03QT</strain>
        <tissue evidence="1">Leaf</tissue>
    </source>
</reference>
<protein>
    <submittedName>
        <fullName evidence="1">Uncharacterized protein</fullName>
    </submittedName>
</protein>